<feature type="transmembrane region" description="Helical" evidence="2">
    <location>
        <begin position="226"/>
        <end position="245"/>
    </location>
</feature>
<evidence type="ECO:0000313" key="3">
    <source>
        <dbReference type="Ensembl" id="ENSRFEP00010017417.1"/>
    </source>
</evidence>
<dbReference type="PANTHER" id="PTHR37680">
    <property type="entry name" value="C130050O18RIK PROTEIN"/>
    <property type="match status" value="1"/>
</dbReference>
<evidence type="ECO:0008006" key="5">
    <source>
        <dbReference type="Google" id="ProtNLM"/>
    </source>
</evidence>
<evidence type="ECO:0000256" key="2">
    <source>
        <dbReference type="SAM" id="Phobius"/>
    </source>
</evidence>
<gene>
    <name evidence="3" type="primary">LOC117016416</name>
</gene>
<dbReference type="AlphaFoldDB" id="A0A671F4D2"/>
<dbReference type="PANTHER" id="PTHR37680:SF1">
    <property type="entry name" value="C130050O18RIK PROTEIN"/>
    <property type="match status" value="1"/>
</dbReference>
<evidence type="ECO:0000313" key="4">
    <source>
        <dbReference type="Proteomes" id="UP000472240"/>
    </source>
</evidence>
<keyword evidence="4" id="KW-1185">Reference proteome</keyword>
<reference evidence="3 4" key="2">
    <citation type="journal article" date="2018" name="Annu Rev Anim Biosci">
        <title>Bat Biology, Genomes, and the Bat1K Project: To Generate Chromosome-Level Genomes for All Living Bat Species.</title>
        <authorList>
            <person name="Teeling E.C."/>
            <person name="Vernes S.C."/>
            <person name="Davalos L.M."/>
            <person name="Ray D.A."/>
            <person name="Gilbert M.T.P."/>
            <person name="Myers E."/>
        </authorList>
    </citation>
    <scope>NUCLEOTIDE SEQUENCE</scope>
</reference>
<feature type="transmembrane region" description="Helical" evidence="2">
    <location>
        <begin position="146"/>
        <end position="167"/>
    </location>
</feature>
<name>A0A671F4D2_RHIFE</name>
<keyword evidence="2" id="KW-0812">Transmembrane</keyword>
<dbReference type="Ensembl" id="ENSRFET00010018992.1">
    <property type="protein sequence ID" value="ENSRFEP00010017417.1"/>
    <property type="gene ID" value="ENSRFEG00010011820.1"/>
</dbReference>
<dbReference type="Gene3D" id="1.20.1070.10">
    <property type="entry name" value="Rhodopsin 7-helix transmembrane proteins"/>
    <property type="match status" value="1"/>
</dbReference>
<feature type="transmembrane region" description="Helical" evidence="2">
    <location>
        <begin position="35"/>
        <end position="56"/>
    </location>
</feature>
<reference evidence="3 4" key="1">
    <citation type="journal article" date="2015" name="Annu Rev Anim Biosci">
        <title>The Genome 10K Project: a way forward.</title>
        <authorList>
            <person name="Koepfli K.P."/>
            <person name="Paten B."/>
            <person name="O'Brien S.J."/>
            <person name="Koepfli K.P."/>
            <person name="Paten B."/>
            <person name="Antunes A."/>
            <person name="Belov K."/>
            <person name="Bustamante C."/>
            <person name="Castoe T.A."/>
            <person name="Clawson H."/>
            <person name="Crawford A.J."/>
            <person name="Diekhans M."/>
            <person name="Distel D."/>
            <person name="Durbin R."/>
            <person name="Earl D."/>
            <person name="Fujita M.K."/>
            <person name="Gamble T."/>
            <person name="Georges A."/>
            <person name="Gemmell N."/>
            <person name="Gilbert M.T."/>
            <person name="Graves J.M."/>
            <person name="Green R.E."/>
            <person name="Hickey G."/>
            <person name="Jarvis E.D."/>
            <person name="Johnson W."/>
            <person name="Komissarov A."/>
            <person name="Korf I."/>
            <person name="Kuhn R."/>
            <person name="Larkin D.M."/>
            <person name="Lewin H."/>
            <person name="Lopez J.V."/>
            <person name="Ma J."/>
            <person name="Marques-Bonet T."/>
            <person name="Miller W."/>
            <person name="Murphy R."/>
            <person name="Pevzner P."/>
            <person name="Shapiro B."/>
            <person name="Steiner C."/>
            <person name="Tamazian G."/>
            <person name="Venkatesh B."/>
            <person name="Wang J."/>
            <person name="Wayne R."/>
            <person name="Wiley E."/>
            <person name="Yang H."/>
            <person name="Zhang G."/>
            <person name="Haussler D."/>
            <person name="Ryder O."/>
            <person name="O'Brien S.J."/>
        </authorList>
    </citation>
    <scope>NUCLEOTIDE SEQUENCE</scope>
</reference>
<feature type="transmembrane region" description="Helical" evidence="2">
    <location>
        <begin position="68"/>
        <end position="85"/>
    </location>
</feature>
<sequence length="338" mass="36243">MSSRNMSWVRYPSRVSAAVEDVIASQGIISRCAQVYVALLVPVSLLTGLFNLTTFIRGRARLGRLDAFLADLTVTNVLVTLLSLTAANRPDYLATSHLGCAALSFLSNVCYFNAQYVQLAMLFVFLRQGPSSCLRMDTKGATGPVWGLAALGGCALCSSLGVVSLLGTSGELHRPTLCQLDPLTAWPEYEIVKVGLGCGLALILELAFLTLLAVQWPRRDAGSAHPAVVAIALTTFACRLPYNIALLQRARLKLQEDIGSPKDELLLSLAELALFGESCVNSLVTLFLHKPCRLALLTLAGRLFGRCRRGGRPAAASPSSEDGVRSEPRPPEMGLTGR</sequence>
<evidence type="ECO:0000256" key="1">
    <source>
        <dbReference type="SAM" id="MobiDB-lite"/>
    </source>
</evidence>
<proteinExistence type="predicted"/>
<dbReference type="RefSeq" id="XP_032951525.1">
    <property type="nucleotide sequence ID" value="XM_033095634.1"/>
</dbReference>
<reference evidence="4" key="3">
    <citation type="submission" date="2018-12" db="EMBL/GenBank/DDBJ databases">
        <title>G10K-VGP greater horseshoe bat female genome, primary haplotype.</title>
        <authorList>
            <person name="Teeling E."/>
            <person name="Myers G."/>
            <person name="Vernes S."/>
            <person name="Pippel M."/>
            <person name="Winkler S."/>
            <person name="Fedrigo O."/>
            <person name="Rhie A."/>
            <person name="Koren S."/>
            <person name="Phillippy A."/>
            <person name="Lewin H."/>
            <person name="Damas J."/>
            <person name="Howe K."/>
            <person name="Mountcastle J."/>
            <person name="Jarvis E.D."/>
        </authorList>
    </citation>
    <scope>NUCLEOTIDE SEQUENCE [LARGE SCALE GENOMIC DNA]</scope>
</reference>
<reference evidence="3" key="5">
    <citation type="submission" date="2025-09" db="UniProtKB">
        <authorList>
            <consortium name="Ensembl"/>
        </authorList>
    </citation>
    <scope>IDENTIFICATION</scope>
</reference>
<feature type="transmembrane region" description="Helical" evidence="2">
    <location>
        <begin position="191"/>
        <end position="214"/>
    </location>
</feature>
<dbReference type="InParanoid" id="A0A671F4D2"/>
<dbReference type="Proteomes" id="UP000472240">
    <property type="component" value="Chromosome 24"/>
</dbReference>
<keyword evidence="2" id="KW-0472">Membrane</keyword>
<dbReference type="GeneTree" id="ENSGT00390000006068"/>
<feature type="region of interest" description="Disordered" evidence="1">
    <location>
        <begin position="312"/>
        <end position="338"/>
    </location>
</feature>
<keyword evidence="2" id="KW-1133">Transmembrane helix</keyword>
<dbReference type="GeneID" id="117016416"/>
<protein>
    <recommendedName>
        <fullName evidence="5">G-protein coupled receptors family 1 profile domain-containing protein</fullName>
    </recommendedName>
</protein>
<accession>A0A671F4D2</accession>
<reference evidence="3" key="4">
    <citation type="submission" date="2025-08" db="UniProtKB">
        <authorList>
            <consortium name="Ensembl"/>
        </authorList>
    </citation>
    <scope>IDENTIFICATION</scope>
</reference>
<dbReference type="SUPFAM" id="SSF81321">
    <property type="entry name" value="Family A G protein-coupled receptor-like"/>
    <property type="match status" value="1"/>
</dbReference>
<organism evidence="3 4">
    <name type="scientific">Rhinolophus ferrumequinum</name>
    <name type="common">Greater horseshoe bat</name>
    <dbReference type="NCBI Taxonomy" id="59479"/>
    <lineage>
        <taxon>Eukaryota</taxon>
        <taxon>Metazoa</taxon>
        <taxon>Chordata</taxon>
        <taxon>Craniata</taxon>
        <taxon>Vertebrata</taxon>
        <taxon>Euteleostomi</taxon>
        <taxon>Mammalia</taxon>
        <taxon>Eutheria</taxon>
        <taxon>Laurasiatheria</taxon>
        <taxon>Chiroptera</taxon>
        <taxon>Yinpterochiroptera</taxon>
        <taxon>Rhinolophoidea</taxon>
        <taxon>Rhinolophidae</taxon>
        <taxon>Rhinolophinae</taxon>
        <taxon>Rhinolophus</taxon>
    </lineage>
</organism>
<dbReference type="OMA" id="IVLFCES"/>